<dbReference type="RefSeq" id="WP_348523684.1">
    <property type="nucleotide sequence ID" value="NZ_BSUN01000001.1"/>
</dbReference>
<keyword evidence="6" id="KW-1185">Reference proteome</keyword>
<dbReference type="PANTHER" id="PTHR43158">
    <property type="entry name" value="SKFA PEPTIDE EXPORT ATP-BINDING PROTEIN SKFE"/>
    <property type="match status" value="1"/>
</dbReference>
<dbReference type="Pfam" id="PF00005">
    <property type="entry name" value="ABC_tran"/>
    <property type="match status" value="1"/>
</dbReference>
<dbReference type="Proteomes" id="UP001157125">
    <property type="component" value="Unassembled WGS sequence"/>
</dbReference>
<feature type="domain" description="ABC transporter" evidence="4">
    <location>
        <begin position="22"/>
        <end position="90"/>
    </location>
</feature>
<evidence type="ECO:0000313" key="5">
    <source>
        <dbReference type="EMBL" id="GMA37375.1"/>
    </source>
</evidence>
<name>A0ABQ6IHL1_9MICO</name>
<organism evidence="5 6">
    <name type="scientific">Demequina litorisediminis</name>
    <dbReference type="NCBI Taxonomy" id="1849022"/>
    <lineage>
        <taxon>Bacteria</taxon>
        <taxon>Bacillati</taxon>
        <taxon>Actinomycetota</taxon>
        <taxon>Actinomycetes</taxon>
        <taxon>Micrococcales</taxon>
        <taxon>Demequinaceae</taxon>
        <taxon>Demequina</taxon>
    </lineage>
</organism>
<evidence type="ECO:0000256" key="3">
    <source>
        <dbReference type="SAM" id="MobiDB-lite"/>
    </source>
</evidence>
<proteinExistence type="predicted"/>
<accession>A0ABQ6IHL1</accession>
<evidence type="ECO:0000313" key="6">
    <source>
        <dbReference type="Proteomes" id="UP001157125"/>
    </source>
</evidence>
<evidence type="ECO:0000256" key="2">
    <source>
        <dbReference type="ARBA" id="ARBA00022840"/>
    </source>
</evidence>
<feature type="compositionally biased region" description="Basic residues" evidence="3">
    <location>
        <begin position="111"/>
        <end position="125"/>
    </location>
</feature>
<protein>
    <recommendedName>
        <fullName evidence="4">ABC transporter domain-containing protein</fullName>
    </recommendedName>
</protein>
<sequence>MIEFKDAGVTAPDTGVTILKPTSLTLTERRVSVIGANGGGKSTLVRLINGLIPATTGSVEVDGLDVARKGPEVRRKVGFLFTDPSAQAHHADGHRGRHAVASTHHQGPGRAHPRRTRRPRRDGSW</sequence>
<evidence type="ECO:0000259" key="4">
    <source>
        <dbReference type="Pfam" id="PF00005"/>
    </source>
</evidence>
<reference evidence="6" key="1">
    <citation type="journal article" date="2019" name="Int. J. Syst. Evol. Microbiol.">
        <title>The Global Catalogue of Microorganisms (GCM) 10K type strain sequencing project: providing services to taxonomists for standard genome sequencing and annotation.</title>
        <authorList>
            <consortium name="The Broad Institute Genomics Platform"/>
            <consortium name="The Broad Institute Genome Sequencing Center for Infectious Disease"/>
            <person name="Wu L."/>
            <person name="Ma J."/>
        </authorList>
    </citation>
    <scope>NUCLEOTIDE SEQUENCE [LARGE SCALE GENOMIC DNA]</scope>
    <source>
        <strain evidence="6">NBRC 112299</strain>
    </source>
</reference>
<keyword evidence="1" id="KW-0547">Nucleotide-binding</keyword>
<dbReference type="SUPFAM" id="SSF52540">
    <property type="entry name" value="P-loop containing nucleoside triphosphate hydrolases"/>
    <property type="match status" value="1"/>
</dbReference>
<dbReference type="InterPro" id="IPR027417">
    <property type="entry name" value="P-loop_NTPase"/>
</dbReference>
<dbReference type="InterPro" id="IPR003439">
    <property type="entry name" value="ABC_transporter-like_ATP-bd"/>
</dbReference>
<evidence type="ECO:0000256" key="1">
    <source>
        <dbReference type="ARBA" id="ARBA00022741"/>
    </source>
</evidence>
<dbReference type="EMBL" id="BSUN01000001">
    <property type="protein sequence ID" value="GMA37375.1"/>
    <property type="molecule type" value="Genomic_DNA"/>
</dbReference>
<gene>
    <name evidence="5" type="ORF">GCM10025876_35790</name>
</gene>
<dbReference type="PANTHER" id="PTHR43158:SF2">
    <property type="entry name" value="SKFA PEPTIDE EXPORT ATP-BINDING PROTEIN SKFE"/>
    <property type="match status" value="1"/>
</dbReference>
<comment type="caution">
    <text evidence="5">The sequence shown here is derived from an EMBL/GenBank/DDBJ whole genome shotgun (WGS) entry which is preliminary data.</text>
</comment>
<keyword evidence="2" id="KW-0067">ATP-binding</keyword>
<dbReference type="Gene3D" id="3.40.50.300">
    <property type="entry name" value="P-loop containing nucleotide triphosphate hydrolases"/>
    <property type="match status" value="1"/>
</dbReference>
<feature type="region of interest" description="Disordered" evidence="3">
    <location>
        <begin position="84"/>
        <end position="125"/>
    </location>
</feature>